<accession>A0A0G4FKH8</accession>
<evidence type="ECO:0000313" key="6">
    <source>
        <dbReference type="Proteomes" id="UP000041254"/>
    </source>
</evidence>
<dbReference type="InterPro" id="IPR000177">
    <property type="entry name" value="Apple"/>
</dbReference>
<proteinExistence type="predicted"/>
<dbReference type="GO" id="GO:0006508">
    <property type="term" value="P:proteolysis"/>
    <property type="evidence" value="ECO:0007669"/>
    <property type="project" value="InterPro"/>
</dbReference>
<dbReference type="SMART" id="SM00223">
    <property type="entry name" value="APPLE"/>
    <property type="match status" value="1"/>
</dbReference>
<keyword evidence="1" id="KW-0677">Repeat</keyword>
<gene>
    <name evidence="5" type="ORF">Vbra_9271</name>
</gene>
<dbReference type="GO" id="GO:0005576">
    <property type="term" value="C:extracellular region"/>
    <property type="evidence" value="ECO:0007669"/>
    <property type="project" value="InterPro"/>
</dbReference>
<feature type="chain" id="PRO_5005188727" description="Apple domain-containing protein" evidence="3">
    <location>
        <begin position="32"/>
        <end position="653"/>
    </location>
</feature>
<dbReference type="EMBL" id="CDMY01000453">
    <property type="protein sequence ID" value="CEM14085.1"/>
    <property type="molecule type" value="Genomic_DNA"/>
</dbReference>
<dbReference type="Gene3D" id="3.50.4.10">
    <property type="entry name" value="Hepatocyte Growth Factor"/>
    <property type="match status" value="3"/>
</dbReference>
<dbReference type="Pfam" id="PF00024">
    <property type="entry name" value="PAN_1"/>
    <property type="match status" value="1"/>
</dbReference>
<dbReference type="STRING" id="1169540.A0A0G4FKH8"/>
<sequence length="653" mass="73270">MLSPALLPLMRLVRVATLLLSVASVPQGSYGTIIPLQTVWRWVAGWWPRGEVSRPSRMQRRLMQMKADGRTKGPTFFQPIADSARPFSYDPTFLGPDLTFTPLSRPSSFACRNDCRAFSTCTYFVFDTAKQLCWFKSDKTGEIGRAGMVSGDANTADTCFEYDTVYHGDELPFSPGSLPSPLSPYACQQACGASPLCQHFTTFHMTSGHNSNSGNVTRACHLLKTRDEGKSMTLLEAVSGPKKCPGIVLSHMEQEPVVVNASSREALEGEASESSDEGFGECVTDRMCGNRIKWERELGIPRRWTASDFPPGLEAFGGTYHMVLYNTDLLSGEEPCAPDFTFYFCKDGLYHRVNHARIRRQIRAMQTVVRRTGHPVTIGATALKRSQLIRAGATALATMKSYTCKGDLKAMGKLCDAYAGEVFCWGIDSNLIEYDPLDQGDAIERTKAVCARACALKFYGGAHRCQGFLWQREHSYCILAQDKEVTSPRAVDKMEERNMDFYEKVCDAGRQLDRPLRGLRIHPADRWKFFKQLQQEDVSRKECQSICCEHPLCRVWLYNKRANQCFLRHARAAGPRISDDPHDEDLWFCAEANLPPSHDRPRGQHRRPLLPPSFPSLWQYDRDWVGGVFAHKAFFSRPQGAAAGGRCSVSLGW</sequence>
<name>A0A0G4FKH8_VITBC</name>
<evidence type="ECO:0000259" key="4">
    <source>
        <dbReference type="SMART" id="SM00223"/>
    </source>
</evidence>
<evidence type="ECO:0000256" key="1">
    <source>
        <dbReference type="ARBA" id="ARBA00022737"/>
    </source>
</evidence>
<dbReference type="Proteomes" id="UP000041254">
    <property type="component" value="Unassembled WGS sequence"/>
</dbReference>
<protein>
    <recommendedName>
        <fullName evidence="4">Apple domain-containing protein</fullName>
    </recommendedName>
</protein>
<evidence type="ECO:0000313" key="5">
    <source>
        <dbReference type="EMBL" id="CEM14085.1"/>
    </source>
</evidence>
<dbReference type="VEuPathDB" id="CryptoDB:Vbra_9271"/>
<keyword evidence="6" id="KW-1185">Reference proteome</keyword>
<reference evidence="5 6" key="1">
    <citation type="submission" date="2014-11" db="EMBL/GenBank/DDBJ databases">
        <authorList>
            <person name="Zhu J."/>
            <person name="Qi W."/>
            <person name="Song R."/>
        </authorList>
    </citation>
    <scope>NUCLEOTIDE SEQUENCE [LARGE SCALE GENOMIC DNA]</scope>
</reference>
<evidence type="ECO:0000256" key="2">
    <source>
        <dbReference type="ARBA" id="ARBA00023157"/>
    </source>
</evidence>
<dbReference type="AlphaFoldDB" id="A0A0G4FKH8"/>
<dbReference type="InParanoid" id="A0A0G4FKH8"/>
<keyword evidence="2" id="KW-1015">Disulfide bond</keyword>
<keyword evidence="3" id="KW-0732">Signal</keyword>
<feature type="signal peptide" evidence="3">
    <location>
        <begin position="1"/>
        <end position="31"/>
    </location>
</feature>
<dbReference type="Pfam" id="PF14295">
    <property type="entry name" value="PAN_4"/>
    <property type="match status" value="2"/>
</dbReference>
<feature type="domain" description="Apple" evidence="4">
    <location>
        <begin position="159"/>
        <end position="244"/>
    </location>
</feature>
<dbReference type="InterPro" id="IPR003609">
    <property type="entry name" value="Pan_app"/>
</dbReference>
<organism evidence="5 6">
    <name type="scientific">Vitrella brassicaformis (strain CCMP3155)</name>
    <dbReference type="NCBI Taxonomy" id="1169540"/>
    <lineage>
        <taxon>Eukaryota</taxon>
        <taxon>Sar</taxon>
        <taxon>Alveolata</taxon>
        <taxon>Colpodellida</taxon>
        <taxon>Vitrellaceae</taxon>
        <taxon>Vitrella</taxon>
    </lineage>
</organism>
<dbReference type="SUPFAM" id="SSF57414">
    <property type="entry name" value="Hairpin loop containing domain-like"/>
    <property type="match status" value="1"/>
</dbReference>
<evidence type="ECO:0000256" key="3">
    <source>
        <dbReference type="SAM" id="SignalP"/>
    </source>
</evidence>